<dbReference type="EMBL" id="WWNR01000005">
    <property type="protein sequence ID" value="MZQ89249.1"/>
    <property type="molecule type" value="Genomic_DNA"/>
</dbReference>
<keyword evidence="2" id="KW-0255">Endonuclease</keyword>
<evidence type="ECO:0000313" key="2">
    <source>
        <dbReference type="EMBL" id="MZQ89249.1"/>
    </source>
</evidence>
<keyword evidence="3" id="KW-1185">Reference proteome</keyword>
<evidence type="ECO:0000259" key="1">
    <source>
        <dbReference type="SMART" id="SM00507"/>
    </source>
</evidence>
<dbReference type="AlphaFoldDB" id="A0A6L8VIW2"/>
<sequence length="117" mass="13442">MGVRKQHHRHSQKITRTKRWKVLRMAILERDGFRCKHCGCGGRLEVDHIHPVRTHPDLSYAPGNLQSLCPSCHTKKTRIECGHPPLADARQQWRGFVADLERDHQKPKPSILGDTNA</sequence>
<dbReference type="SMART" id="SM00507">
    <property type="entry name" value="HNHc"/>
    <property type="match status" value="1"/>
</dbReference>
<dbReference type="GO" id="GO:0008270">
    <property type="term" value="F:zinc ion binding"/>
    <property type="evidence" value="ECO:0007669"/>
    <property type="project" value="InterPro"/>
</dbReference>
<comment type="caution">
    <text evidence="2">The sequence shown here is derived from an EMBL/GenBank/DDBJ whole genome shotgun (WGS) entry which is preliminary data.</text>
</comment>
<dbReference type="Gene3D" id="1.10.30.50">
    <property type="match status" value="1"/>
</dbReference>
<protein>
    <submittedName>
        <fullName evidence="2">HNH endonuclease</fullName>
    </submittedName>
</protein>
<dbReference type="GO" id="GO:0003676">
    <property type="term" value="F:nucleic acid binding"/>
    <property type="evidence" value="ECO:0007669"/>
    <property type="project" value="InterPro"/>
</dbReference>
<dbReference type="InterPro" id="IPR003615">
    <property type="entry name" value="HNH_nuc"/>
</dbReference>
<organism evidence="2 3">
    <name type="scientific">Frigidibacter albus</name>
    <dbReference type="NCBI Taxonomy" id="1465486"/>
    <lineage>
        <taxon>Bacteria</taxon>
        <taxon>Pseudomonadati</taxon>
        <taxon>Pseudomonadota</taxon>
        <taxon>Alphaproteobacteria</taxon>
        <taxon>Rhodobacterales</taxon>
        <taxon>Paracoccaceae</taxon>
        <taxon>Frigidibacter</taxon>
    </lineage>
</organism>
<reference evidence="2 3" key="1">
    <citation type="submission" date="2020-01" db="EMBL/GenBank/DDBJ databases">
        <title>Frigidibacter albus SP32T (=CGMCC 1.13995T).</title>
        <authorList>
            <person name="Liao X."/>
        </authorList>
    </citation>
    <scope>NUCLEOTIDE SEQUENCE [LARGE SCALE GENOMIC DNA]</scope>
    <source>
        <strain evidence="2 3">SP32</strain>
    </source>
</reference>
<dbReference type="OrthoDB" id="5292295at2"/>
<keyword evidence="2" id="KW-0378">Hydrolase</keyword>
<dbReference type="GO" id="GO:0004519">
    <property type="term" value="F:endonuclease activity"/>
    <property type="evidence" value="ECO:0007669"/>
    <property type="project" value="UniProtKB-KW"/>
</dbReference>
<dbReference type="CDD" id="cd00085">
    <property type="entry name" value="HNHc"/>
    <property type="match status" value="1"/>
</dbReference>
<gene>
    <name evidence="2" type="ORF">GS660_09100</name>
</gene>
<dbReference type="Pfam" id="PF01844">
    <property type="entry name" value="HNH"/>
    <property type="match status" value="1"/>
</dbReference>
<proteinExistence type="predicted"/>
<feature type="domain" description="HNH nuclease" evidence="1">
    <location>
        <begin position="22"/>
        <end position="74"/>
    </location>
</feature>
<evidence type="ECO:0000313" key="3">
    <source>
        <dbReference type="Proteomes" id="UP000477083"/>
    </source>
</evidence>
<name>A0A6L8VIW2_9RHOB</name>
<accession>A0A6L8VIW2</accession>
<keyword evidence="2" id="KW-0540">Nuclease</keyword>
<dbReference type="InterPro" id="IPR002711">
    <property type="entry name" value="HNH"/>
</dbReference>
<dbReference type="Proteomes" id="UP000477083">
    <property type="component" value="Unassembled WGS sequence"/>
</dbReference>